<dbReference type="CDD" id="cd00834">
    <property type="entry name" value="KAS_I_II"/>
    <property type="match status" value="1"/>
</dbReference>
<evidence type="ECO:0000256" key="13">
    <source>
        <dbReference type="RuleBase" id="RU003694"/>
    </source>
</evidence>
<keyword evidence="8" id="KW-1133">Transmembrane helix</keyword>
<evidence type="ECO:0000259" key="14">
    <source>
        <dbReference type="PROSITE" id="PS52004"/>
    </source>
</evidence>
<comment type="function">
    <text evidence="10">Proposed to synthesize NOD factor fatty acyl chain. Involved in the synthesis of a highly unsaturated fatty acid moiety, which forms part of a lipo-oligosaccharide that is responsible for host specificity.</text>
</comment>
<keyword evidence="9" id="KW-0472">Membrane</keyword>
<comment type="similarity">
    <text evidence="2 13">Belongs to the thiolase-like superfamily. Beta-ketoacyl-ACP synthases family.</text>
</comment>
<evidence type="ECO:0000256" key="2">
    <source>
        <dbReference type="ARBA" id="ARBA00008467"/>
    </source>
</evidence>
<dbReference type="InterPro" id="IPR000794">
    <property type="entry name" value="Beta-ketoacyl_synthase"/>
</dbReference>
<evidence type="ECO:0000256" key="12">
    <source>
        <dbReference type="ARBA" id="ARBA00041756"/>
    </source>
</evidence>
<keyword evidence="16" id="KW-1185">Reference proteome</keyword>
<evidence type="ECO:0000256" key="9">
    <source>
        <dbReference type="ARBA" id="ARBA00023136"/>
    </source>
</evidence>
<dbReference type="InterPro" id="IPR020841">
    <property type="entry name" value="PKS_Beta-ketoAc_synthase_dom"/>
</dbReference>
<protein>
    <recommendedName>
        <fullName evidence="11">Nodulation protein E</fullName>
    </recommendedName>
    <alternativeName>
        <fullName evidence="12">Host-specificity of nodulation protein B</fullName>
    </alternativeName>
</protein>
<evidence type="ECO:0000313" key="15">
    <source>
        <dbReference type="EMBL" id="MET1489303.1"/>
    </source>
</evidence>
<evidence type="ECO:0000256" key="1">
    <source>
        <dbReference type="ARBA" id="ARBA00004533"/>
    </source>
</evidence>
<evidence type="ECO:0000256" key="8">
    <source>
        <dbReference type="ARBA" id="ARBA00022989"/>
    </source>
</evidence>
<evidence type="ECO:0000256" key="6">
    <source>
        <dbReference type="ARBA" id="ARBA00022679"/>
    </source>
</evidence>
<sequence length="418" mass="43642">MSKSMRRRVAVTGVGLVNPFGGLDAQDFFSRLMRGESAVRAYTHPASPSPLIQPAGVCAGFDPETMLGRPLAAVTDRYSQLGVAAGFAAWDDAGLPREGGGSDEAGVSWATGVGGTLTFEKGYTDFYVHGKDRAHPLSVVLAMNNAAASHLAITLGLGSACLTYSVACASSAVSIGEGMRRILAGESDLVLAGGSEAPLSFSVMRAWEAMRVVAQGDETSAYRACRPFQKGRTGLVLGEGAAALVLEDWDRAEARGARIYCELAGYGQSCDHTHLVKPDASGQTRAIRLALREAGLAPDEIDYVNAHGTATREGDPAEIEALRQVFGEHASRLMVSATKSMHGHLLGATGAIEALIAVLAVHRGEVPPTAHLDEVADDCLGVRHVMGEGLRDVPVRAALSNSFAFGGSNAVLAFRAVA</sequence>
<keyword evidence="3" id="KW-0536">Nodulation</keyword>
<keyword evidence="15" id="KW-0012">Acyltransferase</keyword>
<evidence type="ECO:0000256" key="5">
    <source>
        <dbReference type="ARBA" id="ARBA00022519"/>
    </source>
</evidence>
<proteinExistence type="inferred from homology"/>
<evidence type="ECO:0000313" key="16">
    <source>
        <dbReference type="Proteomes" id="UP001548590"/>
    </source>
</evidence>
<evidence type="ECO:0000256" key="11">
    <source>
        <dbReference type="ARBA" id="ARBA00039445"/>
    </source>
</evidence>
<dbReference type="Proteomes" id="UP001548590">
    <property type="component" value="Unassembled WGS sequence"/>
</dbReference>
<name>A0ABV2CN57_9RHOO</name>
<dbReference type="PANTHER" id="PTHR11712">
    <property type="entry name" value="POLYKETIDE SYNTHASE-RELATED"/>
    <property type="match status" value="1"/>
</dbReference>
<comment type="subcellular location">
    <subcellularLocation>
        <location evidence="1">Cell inner membrane</location>
    </subcellularLocation>
</comment>
<dbReference type="GO" id="GO:0016746">
    <property type="term" value="F:acyltransferase activity"/>
    <property type="evidence" value="ECO:0007669"/>
    <property type="project" value="UniProtKB-KW"/>
</dbReference>
<dbReference type="InterPro" id="IPR014030">
    <property type="entry name" value="Ketoacyl_synth_N"/>
</dbReference>
<keyword evidence="6 13" id="KW-0808">Transferase</keyword>
<accession>A0ABV2CN57</accession>
<dbReference type="InterPro" id="IPR016039">
    <property type="entry name" value="Thiolase-like"/>
</dbReference>
<keyword evidence="7" id="KW-0812">Transmembrane</keyword>
<keyword evidence="4" id="KW-1003">Cell membrane</keyword>
<dbReference type="InterPro" id="IPR014031">
    <property type="entry name" value="Ketoacyl_synth_C"/>
</dbReference>
<evidence type="ECO:0000256" key="10">
    <source>
        <dbReference type="ARBA" id="ARBA00037576"/>
    </source>
</evidence>
<dbReference type="SUPFAM" id="SSF53901">
    <property type="entry name" value="Thiolase-like"/>
    <property type="match status" value="2"/>
</dbReference>
<dbReference type="Pfam" id="PF02801">
    <property type="entry name" value="Ketoacyl-synt_C"/>
    <property type="match status" value="1"/>
</dbReference>
<dbReference type="Pfam" id="PF00109">
    <property type="entry name" value="ketoacyl-synt"/>
    <property type="match status" value="1"/>
</dbReference>
<dbReference type="RefSeq" id="WP_345924566.1">
    <property type="nucleotide sequence ID" value="NZ_JBDIVF010000001.1"/>
</dbReference>
<evidence type="ECO:0000256" key="7">
    <source>
        <dbReference type="ARBA" id="ARBA00022692"/>
    </source>
</evidence>
<gene>
    <name evidence="15" type="ORF">ABVT11_05660</name>
</gene>
<keyword evidence="5" id="KW-0997">Cell inner membrane</keyword>
<dbReference type="EMBL" id="JBEWLZ010000002">
    <property type="protein sequence ID" value="MET1489303.1"/>
    <property type="molecule type" value="Genomic_DNA"/>
</dbReference>
<dbReference type="Gene3D" id="3.40.47.10">
    <property type="match status" value="1"/>
</dbReference>
<dbReference type="SMART" id="SM00825">
    <property type="entry name" value="PKS_KS"/>
    <property type="match status" value="1"/>
</dbReference>
<dbReference type="PANTHER" id="PTHR11712:SF352">
    <property type="entry name" value="3-OXOACYL-[ACYL-CARRIER-PROTEIN] SYNTHASE"/>
    <property type="match status" value="1"/>
</dbReference>
<comment type="caution">
    <text evidence="15">The sequence shown here is derived from an EMBL/GenBank/DDBJ whole genome shotgun (WGS) entry which is preliminary data.</text>
</comment>
<dbReference type="PROSITE" id="PS52004">
    <property type="entry name" value="KS3_2"/>
    <property type="match status" value="1"/>
</dbReference>
<reference evidence="15 16" key="1">
    <citation type="submission" date="2024-07" db="EMBL/GenBank/DDBJ databases">
        <title>Uliginosibacterium paludis KCTC:42655.</title>
        <authorList>
            <person name="Kim M.K."/>
        </authorList>
    </citation>
    <scope>NUCLEOTIDE SEQUENCE [LARGE SCALE GENOMIC DNA]</scope>
    <source>
        <strain evidence="15 16">KCTC 42655</strain>
    </source>
</reference>
<evidence type="ECO:0000256" key="4">
    <source>
        <dbReference type="ARBA" id="ARBA00022475"/>
    </source>
</evidence>
<evidence type="ECO:0000256" key="3">
    <source>
        <dbReference type="ARBA" id="ARBA00022458"/>
    </source>
</evidence>
<feature type="domain" description="Ketosynthase family 3 (KS3)" evidence="14">
    <location>
        <begin position="6"/>
        <end position="416"/>
    </location>
</feature>
<organism evidence="15 16">
    <name type="scientific">Uliginosibacterium paludis</name>
    <dbReference type="NCBI Taxonomy" id="1615952"/>
    <lineage>
        <taxon>Bacteria</taxon>
        <taxon>Pseudomonadati</taxon>
        <taxon>Pseudomonadota</taxon>
        <taxon>Betaproteobacteria</taxon>
        <taxon>Rhodocyclales</taxon>
        <taxon>Zoogloeaceae</taxon>
        <taxon>Uliginosibacterium</taxon>
    </lineage>
</organism>